<dbReference type="GO" id="GO:0050321">
    <property type="term" value="F:tau-protein kinase activity"/>
    <property type="evidence" value="ECO:0007669"/>
    <property type="project" value="TreeGrafter"/>
</dbReference>
<comment type="cofactor">
    <cofactor evidence="1">
        <name>Mg(2+)</name>
        <dbReference type="ChEBI" id="CHEBI:18420"/>
    </cofactor>
</comment>
<dbReference type="GO" id="GO:0030154">
    <property type="term" value="P:cell differentiation"/>
    <property type="evidence" value="ECO:0007669"/>
    <property type="project" value="UniProtKB-KW"/>
</dbReference>
<dbReference type="GO" id="GO:0000226">
    <property type="term" value="P:microtubule cytoskeleton organization"/>
    <property type="evidence" value="ECO:0007669"/>
    <property type="project" value="TreeGrafter"/>
</dbReference>
<keyword evidence="9" id="KW-0832">Ubl conjugation</keyword>
<keyword evidence="12" id="KW-0808">Transferase</keyword>
<dbReference type="Gene3D" id="1.10.510.10">
    <property type="entry name" value="Transferase(Phosphotransferase) domain 1"/>
    <property type="match status" value="1"/>
</dbReference>
<evidence type="ECO:0000313" key="12">
    <source>
        <dbReference type="EMBL" id="CAI8039768.1"/>
    </source>
</evidence>
<accession>A0AA35T2H5</accession>
<dbReference type="PANTHER" id="PTHR24346:SF102">
    <property type="entry name" value="TESTIS-SPECIFIC SERINE_THREONINE-PROTEIN KINASE 1"/>
    <property type="match status" value="1"/>
</dbReference>
<feature type="domain" description="Protein kinase" evidence="11">
    <location>
        <begin position="1"/>
        <end position="165"/>
    </location>
</feature>
<keyword evidence="5" id="KW-0547">Nucleotide-binding</keyword>
<sequence length="165" mass="18461">MIAIKIIQKGGATKEFLDKFLPREIRALQRLHHPNILTLYRLVETPRQTGVLHVEMAHNGDLLDYINTSRGLPEQQARFVIRGISSGIAYCHAKGIVHRDLKCENIMLTKDMDIKIGDFGFAREVDDRGAGVSTPCGSFSYAAPELFSNRLGATYDAKKADVWSM</sequence>
<organism evidence="12 13">
    <name type="scientific">Geodia barretti</name>
    <name type="common">Barrett's horny sponge</name>
    <dbReference type="NCBI Taxonomy" id="519541"/>
    <lineage>
        <taxon>Eukaryota</taxon>
        <taxon>Metazoa</taxon>
        <taxon>Porifera</taxon>
        <taxon>Demospongiae</taxon>
        <taxon>Heteroscleromorpha</taxon>
        <taxon>Tetractinellida</taxon>
        <taxon>Astrophorina</taxon>
        <taxon>Geodiidae</taxon>
        <taxon>Geodia</taxon>
    </lineage>
</organism>
<dbReference type="GO" id="GO:0005737">
    <property type="term" value="C:cytoplasm"/>
    <property type="evidence" value="ECO:0007669"/>
    <property type="project" value="TreeGrafter"/>
</dbReference>
<evidence type="ECO:0000256" key="1">
    <source>
        <dbReference type="ARBA" id="ARBA00001946"/>
    </source>
</evidence>
<keyword evidence="10" id="KW-0744">Spermatogenesis</keyword>
<keyword evidence="6" id="KW-0221">Differentiation</keyword>
<dbReference type="PROSITE" id="PS00108">
    <property type="entry name" value="PROTEIN_KINASE_ST"/>
    <property type="match status" value="1"/>
</dbReference>
<evidence type="ECO:0000313" key="13">
    <source>
        <dbReference type="Proteomes" id="UP001174909"/>
    </source>
</evidence>
<keyword evidence="2" id="KW-0217">Developmental protein</keyword>
<comment type="caution">
    <text evidence="12">The sequence shown here is derived from an EMBL/GenBank/DDBJ whole genome shotgun (WGS) entry which is preliminary data.</text>
</comment>
<evidence type="ECO:0000256" key="9">
    <source>
        <dbReference type="ARBA" id="ARBA00022843"/>
    </source>
</evidence>
<dbReference type="PROSITE" id="PS50011">
    <property type="entry name" value="PROTEIN_KINASE_DOM"/>
    <property type="match status" value="1"/>
</dbReference>
<dbReference type="InterPro" id="IPR000719">
    <property type="entry name" value="Prot_kinase_dom"/>
</dbReference>
<dbReference type="Pfam" id="PF00069">
    <property type="entry name" value="Pkinase"/>
    <property type="match status" value="1"/>
</dbReference>
<keyword evidence="7" id="KW-0067">ATP-binding</keyword>
<dbReference type="PANTHER" id="PTHR24346">
    <property type="entry name" value="MAP/MICROTUBULE AFFINITY-REGULATING KINASE"/>
    <property type="match status" value="1"/>
</dbReference>
<keyword evidence="13" id="KW-1185">Reference proteome</keyword>
<evidence type="ECO:0000256" key="3">
    <source>
        <dbReference type="ARBA" id="ARBA00022553"/>
    </source>
</evidence>
<evidence type="ECO:0000256" key="8">
    <source>
        <dbReference type="ARBA" id="ARBA00022842"/>
    </source>
</evidence>
<keyword evidence="8" id="KW-0460">Magnesium</keyword>
<dbReference type="EMBL" id="CASHTH010003062">
    <property type="protein sequence ID" value="CAI8039768.1"/>
    <property type="molecule type" value="Genomic_DNA"/>
</dbReference>
<evidence type="ECO:0000259" key="11">
    <source>
        <dbReference type="PROSITE" id="PS50011"/>
    </source>
</evidence>
<dbReference type="Proteomes" id="UP001174909">
    <property type="component" value="Unassembled WGS sequence"/>
</dbReference>
<dbReference type="InterPro" id="IPR008271">
    <property type="entry name" value="Ser/Thr_kinase_AS"/>
</dbReference>
<evidence type="ECO:0000256" key="7">
    <source>
        <dbReference type="ARBA" id="ARBA00022840"/>
    </source>
</evidence>
<gene>
    <name evidence="12" type="ORF">GBAR_LOCUS22162</name>
</gene>
<protein>
    <submittedName>
        <fullName evidence="12">Testis-specific serine/threonine-protein kinase 1</fullName>
    </submittedName>
</protein>
<dbReference type="GO" id="GO:0007283">
    <property type="term" value="P:spermatogenesis"/>
    <property type="evidence" value="ECO:0007669"/>
    <property type="project" value="UniProtKB-KW"/>
</dbReference>
<dbReference type="InterPro" id="IPR011009">
    <property type="entry name" value="Kinase-like_dom_sf"/>
</dbReference>
<proteinExistence type="predicted"/>
<evidence type="ECO:0000256" key="4">
    <source>
        <dbReference type="ARBA" id="ARBA00022723"/>
    </source>
</evidence>
<keyword evidence="4" id="KW-0479">Metal-binding</keyword>
<dbReference type="AlphaFoldDB" id="A0AA35T2H5"/>
<dbReference type="SMART" id="SM00220">
    <property type="entry name" value="S_TKc"/>
    <property type="match status" value="1"/>
</dbReference>
<dbReference type="GO" id="GO:0005524">
    <property type="term" value="F:ATP binding"/>
    <property type="evidence" value="ECO:0007669"/>
    <property type="project" value="UniProtKB-KW"/>
</dbReference>
<dbReference type="GO" id="GO:0035556">
    <property type="term" value="P:intracellular signal transduction"/>
    <property type="evidence" value="ECO:0007669"/>
    <property type="project" value="TreeGrafter"/>
</dbReference>
<evidence type="ECO:0000256" key="5">
    <source>
        <dbReference type="ARBA" id="ARBA00022741"/>
    </source>
</evidence>
<keyword evidence="3" id="KW-0597">Phosphoprotein</keyword>
<reference evidence="12" key="1">
    <citation type="submission" date="2023-03" db="EMBL/GenBank/DDBJ databases">
        <authorList>
            <person name="Steffen K."/>
            <person name="Cardenas P."/>
        </authorList>
    </citation>
    <scope>NUCLEOTIDE SEQUENCE</scope>
</reference>
<name>A0AA35T2H5_GEOBA</name>
<dbReference type="SUPFAM" id="SSF56112">
    <property type="entry name" value="Protein kinase-like (PK-like)"/>
    <property type="match status" value="1"/>
</dbReference>
<keyword evidence="12" id="KW-0418">Kinase</keyword>
<evidence type="ECO:0000256" key="2">
    <source>
        <dbReference type="ARBA" id="ARBA00022473"/>
    </source>
</evidence>
<evidence type="ECO:0000256" key="6">
    <source>
        <dbReference type="ARBA" id="ARBA00022782"/>
    </source>
</evidence>
<evidence type="ECO:0000256" key="10">
    <source>
        <dbReference type="ARBA" id="ARBA00022871"/>
    </source>
</evidence>
<dbReference type="GO" id="GO:0000287">
    <property type="term" value="F:magnesium ion binding"/>
    <property type="evidence" value="ECO:0007669"/>
    <property type="project" value="UniProtKB-ARBA"/>
</dbReference>